<name>A0ABQ0ALB9_9RHOB</name>
<evidence type="ECO:0000256" key="3">
    <source>
        <dbReference type="ARBA" id="ARBA00022833"/>
    </source>
</evidence>
<evidence type="ECO:0000313" key="6">
    <source>
        <dbReference type="EMBL" id="GAA6196649.1"/>
    </source>
</evidence>
<dbReference type="EMBL" id="BAABWU010000007">
    <property type="protein sequence ID" value="GAA6196649.1"/>
    <property type="molecule type" value="Genomic_DNA"/>
</dbReference>
<evidence type="ECO:0000256" key="4">
    <source>
        <dbReference type="SAM" id="MobiDB-lite"/>
    </source>
</evidence>
<dbReference type="PANTHER" id="PTHR28620:SF1">
    <property type="entry name" value="CENP-V_GFA DOMAIN-CONTAINING PROTEIN"/>
    <property type="match status" value="1"/>
</dbReference>
<dbReference type="InterPro" id="IPR011057">
    <property type="entry name" value="Mss4-like_sf"/>
</dbReference>
<accession>A0ABQ0ALB9</accession>
<evidence type="ECO:0000256" key="1">
    <source>
        <dbReference type="ARBA" id="ARBA00005495"/>
    </source>
</evidence>
<comment type="caution">
    <text evidence="6">The sequence shown here is derived from an EMBL/GenBank/DDBJ whole genome shotgun (WGS) entry which is preliminary data.</text>
</comment>
<feature type="domain" description="CENP-V/GFA" evidence="5">
    <location>
        <begin position="4"/>
        <end position="116"/>
    </location>
</feature>
<dbReference type="Pfam" id="PF04828">
    <property type="entry name" value="GFA"/>
    <property type="match status" value="1"/>
</dbReference>
<proteinExistence type="inferred from homology"/>
<keyword evidence="2" id="KW-0479">Metal-binding</keyword>
<organism evidence="6 7">
    <name type="scientific">Pseudophaeobacter arcticus</name>
    <dbReference type="NCBI Taxonomy" id="385492"/>
    <lineage>
        <taxon>Bacteria</taxon>
        <taxon>Pseudomonadati</taxon>
        <taxon>Pseudomonadota</taxon>
        <taxon>Alphaproteobacteria</taxon>
        <taxon>Rhodobacterales</taxon>
        <taxon>Paracoccaceae</taxon>
        <taxon>Pseudophaeobacter</taxon>
    </lineage>
</organism>
<evidence type="ECO:0000259" key="5">
    <source>
        <dbReference type="PROSITE" id="PS51891"/>
    </source>
</evidence>
<dbReference type="RefSeq" id="WP_353399712.1">
    <property type="nucleotide sequence ID" value="NZ_BAABWU010000007.1"/>
</dbReference>
<comment type="similarity">
    <text evidence="1">Belongs to the Gfa family.</text>
</comment>
<evidence type="ECO:0000256" key="2">
    <source>
        <dbReference type="ARBA" id="ARBA00022723"/>
    </source>
</evidence>
<gene>
    <name evidence="6" type="ORF">NBRC116598_20930</name>
</gene>
<evidence type="ECO:0000313" key="7">
    <source>
        <dbReference type="Proteomes" id="UP001441944"/>
    </source>
</evidence>
<dbReference type="SUPFAM" id="SSF51316">
    <property type="entry name" value="Mss4-like"/>
    <property type="match status" value="1"/>
</dbReference>
<reference evidence="6 7" key="1">
    <citation type="submission" date="2024-04" db="EMBL/GenBank/DDBJ databases">
        <title>Draft genome sequence of Pseudophaeobacter arcticus NBRC 116598.</title>
        <authorList>
            <person name="Miyakawa T."/>
            <person name="Kusuya Y."/>
            <person name="Miura T."/>
        </authorList>
    </citation>
    <scope>NUCLEOTIDE SEQUENCE [LARGE SCALE GENOMIC DNA]</scope>
    <source>
        <strain evidence="6 7">SU-CL00105</strain>
    </source>
</reference>
<dbReference type="InterPro" id="IPR052355">
    <property type="entry name" value="CENP-V-like"/>
</dbReference>
<feature type="region of interest" description="Disordered" evidence="4">
    <location>
        <begin position="108"/>
        <end position="127"/>
    </location>
</feature>
<protein>
    <submittedName>
        <fullName evidence="6">GFA family protein</fullName>
    </submittedName>
</protein>
<dbReference type="Gene3D" id="2.170.150.70">
    <property type="match status" value="1"/>
</dbReference>
<sequence length="127" mass="13541">MVTLTASCHCGAVVLSAEFPQGLGSAARCDCSFCRRRGAAAVTALTKSVEVHKGGKNLSLYTWGTGTAKHYFCKTCGIYTHHQRRSDPNECGVNLGCIDGANPRTHAQSHGEIPWNDGVNHPADQQA</sequence>
<keyword evidence="7" id="KW-1185">Reference proteome</keyword>
<dbReference type="Proteomes" id="UP001441944">
    <property type="component" value="Unassembled WGS sequence"/>
</dbReference>
<dbReference type="PANTHER" id="PTHR28620">
    <property type="entry name" value="CENTROMERE PROTEIN V"/>
    <property type="match status" value="1"/>
</dbReference>
<keyword evidence="3" id="KW-0862">Zinc</keyword>
<dbReference type="PROSITE" id="PS51891">
    <property type="entry name" value="CENP_V_GFA"/>
    <property type="match status" value="1"/>
</dbReference>
<dbReference type="InterPro" id="IPR006913">
    <property type="entry name" value="CENP-V/GFA"/>
</dbReference>